<protein>
    <submittedName>
        <fullName evidence="4">NAD(P)/FAD-dependent oxidoreductase</fullName>
    </submittedName>
</protein>
<dbReference type="Pfam" id="PF07992">
    <property type="entry name" value="Pyr_redox_2"/>
    <property type="match status" value="1"/>
</dbReference>
<feature type="domain" description="FAD/NAD(P)-binding" evidence="3">
    <location>
        <begin position="3"/>
        <end position="233"/>
    </location>
</feature>
<evidence type="ECO:0000259" key="3">
    <source>
        <dbReference type="Pfam" id="PF07992"/>
    </source>
</evidence>
<dbReference type="GO" id="GO:0016491">
    <property type="term" value="F:oxidoreductase activity"/>
    <property type="evidence" value="ECO:0007669"/>
    <property type="project" value="UniProtKB-KW"/>
</dbReference>
<name>A0A2T2WLL7_9FIRM</name>
<keyword evidence="1" id="KW-0285">Flavoprotein</keyword>
<sequence length="287" mass="31342">MRRIAVIGGGPAGIALAIWACRLGIEPVLFEGRSGLGGQLLDYSLPVTDLPGCPSTSAKDLVERLSDDLHRLKVPLHYNSEVLGWDGEWLDAAGKHRASYDWAFYAPGLKPRRLEIAGEDWAYKGSVSDLVDIPESEQILVIGAGDRAVEGAIRLARRGHRVTLACRSRRLRARLSYQKQLVEAGVTVLRETVVNAIASDAGRLIADGRGPQGRAWQWSGSHILVRIGMQPAVTHDLALVAQDLAYPRQLRMTIIGDAAVPAWQRSLVTAFASAMQAVKWYVSHADR</sequence>
<dbReference type="PRINTS" id="PR00469">
    <property type="entry name" value="PNDRDTASEII"/>
</dbReference>
<evidence type="ECO:0000256" key="2">
    <source>
        <dbReference type="ARBA" id="ARBA00023002"/>
    </source>
</evidence>
<accession>A0A2T2WLL7</accession>
<evidence type="ECO:0000256" key="1">
    <source>
        <dbReference type="ARBA" id="ARBA00022630"/>
    </source>
</evidence>
<dbReference type="SUPFAM" id="SSF51905">
    <property type="entry name" value="FAD/NAD(P)-binding domain"/>
    <property type="match status" value="1"/>
</dbReference>
<evidence type="ECO:0000313" key="5">
    <source>
        <dbReference type="Proteomes" id="UP000241848"/>
    </source>
</evidence>
<dbReference type="AlphaFoldDB" id="A0A2T2WLL7"/>
<dbReference type="Proteomes" id="UP000241848">
    <property type="component" value="Unassembled WGS sequence"/>
</dbReference>
<dbReference type="PANTHER" id="PTHR48105">
    <property type="entry name" value="THIOREDOXIN REDUCTASE 1-RELATED-RELATED"/>
    <property type="match status" value="1"/>
</dbReference>
<dbReference type="Gene3D" id="3.50.50.60">
    <property type="entry name" value="FAD/NAD(P)-binding domain"/>
    <property type="match status" value="2"/>
</dbReference>
<reference evidence="4 5" key="1">
    <citation type="journal article" date="2014" name="BMC Genomics">
        <title>Comparison of environmental and isolate Sulfobacillus genomes reveals diverse carbon, sulfur, nitrogen, and hydrogen metabolisms.</title>
        <authorList>
            <person name="Justice N.B."/>
            <person name="Norman A."/>
            <person name="Brown C.T."/>
            <person name="Singh A."/>
            <person name="Thomas B.C."/>
            <person name="Banfield J.F."/>
        </authorList>
    </citation>
    <scope>NUCLEOTIDE SEQUENCE [LARGE SCALE GENOMIC DNA]</scope>
    <source>
        <strain evidence="4">AMDSBA3</strain>
    </source>
</reference>
<gene>
    <name evidence="4" type="ORF">C7B45_04090</name>
</gene>
<dbReference type="InterPro" id="IPR023753">
    <property type="entry name" value="FAD/NAD-binding_dom"/>
</dbReference>
<evidence type="ECO:0000313" key="4">
    <source>
        <dbReference type="EMBL" id="PSR23128.1"/>
    </source>
</evidence>
<proteinExistence type="predicted"/>
<dbReference type="InterPro" id="IPR050097">
    <property type="entry name" value="Ferredoxin-NADP_redctase_2"/>
</dbReference>
<dbReference type="EMBL" id="PXYV01000008">
    <property type="protein sequence ID" value="PSR23128.1"/>
    <property type="molecule type" value="Genomic_DNA"/>
</dbReference>
<dbReference type="PRINTS" id="PR00368">
    <property type="entry name" value="FADPNR"/>
</dbReference>
<comment type="caution">
    <text evidence="4">The sequence shown here is derived from an EMBL/GenBank/DDBJ whole genome shotgun (WGS) entry which is preliminary data.</text>
</comment>
<keyword evidence="2" id="KW-0560">Oxidoreductase</keyword>
<dbReference type="InterPro" id="IPR036188">
    <property type="entry name" value="FAD/NAD-bd_sf"/>
</dbReference>
<organism evidence="4 5">
    <name type="scientific">Sulfobacillus acidophilus</name>
    <dbReference type="NCBI Taxonomy" id="53633"/>
    <lineage>
        <taxon>Bacteria</taxon>
        <taxon>Bacillati</taxon>
        <taxon>Bacillota</taxon>
        <taxon>Clostridia</taxon>
        <taxon>Eubacteriales</taxon>
        <taxon>Clostridiales Family XVII. Incertae Sedis</taxon>
        <taxon>Sulfobacillus</taxon>
    </lineage>
</organism>